<organism evidence="3 4">
    <name type="scientific">Dokdonella soli</name>
    <dbReference type="NCBI Taxonomy" id="529810"/>
    <lineage>
        <taxon>Bacteria</taxon>
        <taxon>Pseudomonadati</taxon>
        <taxon>Pseudomonadota</taxon>
        <taxon>Gammaproteobacteria</taxon>
        <taxon>Lysobacterales</taxon>
        <taxon>Rhodanobacteraceae</taxon>
        <taxon>Dokdonella</taxon>
    </lineage>
</organism>
<feature type="compositionally biased region" description="Polar residues" evidence="1">
    <location>
        <begin position="1"/>
        <end position="20"/>
    </location>
</feature>
<dbReference type="PANTHER" id="PTHR34700">
    <property type="entry name" value="POTASSIUM BINDING PROTEIN KBP"/>
    <property type="match status" value="1"/>
</dbReference>
<dbReference type="InterPro" id="IPR052196">
    <property type="entry name" value="Bact_Kbp"/>
</dbReference>
<reference evidence="4" key="1">
    <citation type="journal article" date="2019" name="Int. J. Syst. Evol. Microbiol.">
        <title>The Global Catalogue of Microorganisms (GCM) 10K type strain sequencing project: providing services to taxonomists for standard genome sequencing and annotation.</title>
        <authorList>
            <consortium name="The Broad Institute Genomics Platform"/>
            <consortium name="The Broad Institute Genome Sequencing Center for Infectious Disease"/>
            <person name="Wu L."/>
            <person name="Ma J."/>
        </authorList>
    </citation>
    <scope>NUCLEOTIDE SEQUENCE [LARGE SCALE GENOMIC DNA]</scope>
    <source>
        <strain evidence="4">JCM 15421</strain>
    </source>
</reference>
<comment type="caution">
    <text evidence="3">The sequence shown here is derived from an EMBL/GenBank/DDBJ whole genome shotgun (WGS) entry which is preliminary data.</text>
</comment>
<feature type="region of interest" description="Disordered" evidence="1">
    <location>
        <begin position="1"/>
        <end position="43"/>
    </location>
</feature>
<evidence type="ECO:0000313" key="3">
    <source>
        <dbReference type="EMBL" id="GAA0712019.1"/>
    </source>
</evidence>
<dbReference type="SMART" id="SM00257">
    <property type="entry name" value="LysM"/>
    <property type="match status" value="1"/>
</dbReference>
<protein>
    <recommendedName>
        <fullName evidence="2">LysM domain-containing protein</fullName>
    </recommendedName>
</protein>
<keyword evidence="4" id="KW-1185">Reference proteome</keyword>
<name>A0ABP3TP48_9GAMM</name>
<dbReference type="SUPFAM" id="SSF54106">
    <property type="entry name" value="LysM domain"/>
    <property type="match status" value="1"/>
</dbReference>
<dbReference type="InterPro" id="IPR018392">
    <property type="entry name" value="LysM"/>
</dbReference>
<dbReference type="RefSeq" id="WP_343788701.1">
    <property type="nucleotide sequence ID" value="NZ_BAAAEU010000006.1"/>
</dbReference>
<dbReference type="EMBL" id="BAAAEU010000006">
    <property type="protein sequence ID" value="GAA0712019.1"/>
    <property type="molecule type" value="Genomic_DNA"/>
</dbReference>
<sequence length="106" mass="11040">MGNEPNKPNFSNVQSGSDTTAPPPPKADFSNVQSGVASTAPVVDAPAAQTYTVVSGDSLSKIAKKVYGNASRWQDIFKANRDQLDNPDLIKPGQVLKIPADAGSNG</sequence>
<dbReference type="PANTHER" id="PTHR34700:SF4">
    <property type="entry name" value="PHAGE-LIKE ELEMENT PBSX PROTEIN XKDP"/>
    <property type="match status" value="1"/>
</dbReference>
<dbReference type="PROSITE" id="PS51782">
    <property type="entry name" value="LYSM"/>
    <property type="match status" value="1"/>
</dbReference>
<dbReference type="CDD" id="cd00118">
    <property type="entry name" value="LysM"/>
    <property type="match status" value="1"/>
</dbReference>
<dbReference type="Pfam" id="PF01476">
    <property type="entry name" value="LysM"/>
    <property type="match status" value="1"/>
</dbReference>
<dbReference type="Proteomes" id="UP001501523">
    <property type="component" value="Unassembled WGS sequence"/>
</dbReference>
<accession>A0ABP3TP48</accession>
<evidence type="ECO:0000259" key="2">
    <source>
        <dbReference type="PROSITE" id="PS51782"/>
    </source>
</evidence>
<dbReference type="InterPro" id="IPR036779">
    <property type="entry name" value="LysM_dom_sf"/>
</dbReference>
<evidence type="ECO:0000313" key="4">
    <source>
        <dbReference type="Proteomes" id="UP001501523"/>
    </source>
</evidence>
<feature type="domain" description="LysM" evidence="2">
    <location>
        <begin position="49"/>
        <end position="98"/>
    </location>
</feature>
<proteinExistence type="predicted"/>
<gene>
    <name evidence="3" type="ORF">GCM10009105_14280</name>
</gene>
<evidence type="ECO:0000256" key="1">
    <source>
        <dbReference type="SAM" id="MobiDB-lite"/>
    </source>
</evidence>
<dbReference type="Gene3D" id="3.10.350.10">
    <property type="entry name" value="LysM domain"/>
    <property type="match status" value="1"/>
</dbReference>